<organism evidence="1 2">
    <name type="scientific">Azospirillum himalayense</name>
    <dbReference type="NCBI Taxonomy" id="654847"/>
    <lineage>
        <taxon>Bacteria</taxon>
        <taxon>Pseudomonadati</taxon>
        <taxon>Pseudomonadota</taxon>
        <taxon>Alphaproteobacteria</taxon>
        <taxon>Rhodospirillales</taxon>
        <taxon>Azospirillaceae</taxon>
        <taxon>Azospirillum</taxon>
    </lineage>
</organism>
<proteinExistence type="predicted"/>
<accession>A0ABW0GDC3</accession>
<sequence>MHSTMIPGIGLTFTEATARTAALIDAQNNLKGSESPDANAERARLSAEWSDLLCTILTAEPATLADAVAVLDRLLCPHTGIGGTEIEVEALTRLRDLLAQQVEQQDGGAGRDQLLANVRRWLELEATIGTEGQDDADLIDSCEEAYRLALKIATYDGNPTLGMAAKALLLWAEHPVACHPDSKPGALPVPPPVESARKEEDALIFGLVTDALRAVPELKALLTGEALVVTEADEFGTAIASLADRAIPRTAPSVPTVITDAMVEAGASAAGCSPDAFRAGMTAALKMMEAA</sequence>
<evidence type="ECO:0000313" key="1">
    <source>
        <dbReference type="EMBL" id="MFC5359065.1"/>
    </source>
</evidence>
<dbReference type="RefSeq" id="WP_376998740.1">
    <property type="nucleotide sequence ID" value="NZ_JBHSLC010000110.1"/>
</dbReference>
<keyword evidence="2" id="KW-1185">Reference proteome</keyword>
<comment type="caution">
    <text evidence="1">The sequence shown here is derived from an EMBL/GenBank/DDBJ whole genome shotgun (WGS) entry which is preliminary data.</text>
</comment>
<reference evidence="2" key="1">
    <citation type="journal article" date="2019" name="Int. J. Syst. Evol. Microbiol.">
        <title>The Global Catalogue of Microorganisms (GCM) 10K type strain sequencing project: providing services to taxonomists for standard genome sequencing and annotation.</title>
        <authorList>
            <consortium name="The Broad Institute Genomics Platform"/>
            <consortium name="The Broad Institute Genome Sequencing Center for Infectious Disease"/>
            <person name="Wu L."/>
            <person name="Ma J."/>
        </authorList>
    </citation>
    <scope>NUCLEOTIDE SEQUENCE [LARGE SCALE GENOMIC DNA]</scope>
    <source>
        <strain evidence="2">CCUG 58760</strain>
    </source>
</reference>
<dbReference type="EMBL" id="JBHSLC010000110">
    <property type="protein sequence ID" value="MFC5359065.1"/>
    <property type="molecule type" value="Genomic_DNA"/>
</dbReference>
<gene>
    <name evidence="1" type="ORF">ACFPMG_29125</name>
</gene>
<evidence type="ECO:0000313" key="2">
    <source>
        <dbReference type="Proteomes" id="UP001596166"/>
    </source>
</evidence>
<protein>
    <submittedName>
        <fullName evidence="1">Uncharacterized protein</fullName>
    </submittedName>
</protein>
<name>A0ABW0GDC3_9PROT</name>
<dbReference type="Proteomes" id="UP001596166">
    <property type="component" value="Unassembled WGS sequence"/>
</dbReference>